<evidence type="ECO:0000256" key="7">
    <source>
        <dbReference type="ARBA" id="ARBA00023186"/>
    </source>
</evidence>
<evidence type="ECO:0000313" key="13">
    <source>
        <dbReference type="EMBL" id="ODS32930.1"/>
    </source>
</evidence>
<dbReference type="SUPFAM" id="SSF52540">
    <property type="entry name" value="P-loop containing nucleoside triphosphate hydrolases"/>
    <property type="match status" value="2"/>
</dbReference>
<dbReference type="InterPro" id="IPR041546">
    <property type="entry name" value="ClpA/ClpB_AAA_lid"/>
</dbReference>
<dbReference type="Proteomes" id="UP000094056">
    <property type="component" value="Unassembled WGS sequence"/>
</dbReference>
<evidence type="ECO:0000313" key="14">
    <source>
        <dbReference type="Proteomes" id="UP000094056"/>
    </source>
</evidence>
<dbReference type="InterPro" id="IPR004176">
    <property type="entry name" value="Clp_R_N"/>
</dbReference>
<dbReference type="InterPro" id="IPR036628">
    <property type="entry name" value="Clp_N_dom_sf"/>
</dbReference>
<dbReference type="SUPFAM" id="SSF81923">
    <property type="entry name" value="Double Clp-N motif"/>
    <property type="match status" value="1"/>
</dbReference>
<evidence type="ECO:0000256" key="8">
    <source>
        <dbReference type="ARBA" id="ARBA00026057"/>
    </source>
</evidence>
<keyword evidence="5 10" id="KW-0067">ATP-binding</keyword>
<dbReference type="GO" id="GO:0016887">
    <property type="term" value="F:ATP hydrolysis activity"/>
    <property type="evidence" value="ECO:0007669"/>
    <property type="project" value="InterPro"/>
</dbReference>
<dbReference type="InterPro" id="IPR018368">
    <property type="entry name" value="ClpA/B_CS1"/>
</dbReference>
<comment type="caution">
    <text evidence="13">The sequence shown here is derived from an EMBL/GenBank/DDBJ whole genome shotgun (WGS) entry which is preliminary data.</text>
</comment>
<evidence type="ECO:0000256" key="1">
    <source>
        <dbReference type="ARBA" id="ARBA00008675"/>
    </source>
</evidence>
<comment type="similarity">
    <text evidence="1 10">Belongs to the ClpA/ClpB family.</text>
</comment>
<dbReference type="InterPro" id="IPR027417">
    <property type="entry name" value="P-loop_NTPase"/>
</dbReference>
<name>A0A1E3XBF0_9BACT</name>
<dbReference type="InterPro" id="IPR003959">
    <property type="entry name" value="ATPase_AAA_core"/>
</dbReference>
<dbReference type="Gene3D" id="1.10.1780.10">
    <property type="entry name" value="Clp, N-terminal domain"/>
    <property type="match status" value="1"/>
</dbReference>
<proteinExistence type="inferred from homology"/>
<dbReference type="PANTHER" id="PTHR11638">
    <property type="entry name" value="ATP-DEPENDENT CLP PROTEASE"/>
    <property type="match status" value="1"/>
</dbReference>
<dbReference type="SMART" id="SM01086">
    <property type="entry name" value="ClpB_D2-small"/>
    <property type="match status" value="1"/>
</dbReference>
<comment type="subunit">
    <text evidence="11">Homohexamer; The oligomerization is ATP-dependent.</text>
</comment>
<dbReference type="FunFam" id="3.40.50.300:FF:000025">
    <property type="entry name" value="ATP-dependent Clp protease subunit"/>
    <property type="match status" value="1"/>
</dbReference>
<dbReference type="PATRIC" id="fig|1872076.5.peg.2276"/>
<organism evidence="13 14">
    <name type="scientific">Candidatus Scalindua rubra</name>
    <dbReference type="NCBI Taxonomy" id="1872076"/>
    <lineage>
        <taxon>Bacteria</taxon>
        <taxon>Pseudomonadati</taxon>
        <taxon>Planctomycetota</taxon>
        <taxon>Candidatus Brocadiia</taxon>
        <taxon>Candidatus Brocadiales</taxon>
        <taxon>Candidatus Scalinduaceae</taxon>
        <taxon>Candidatus Scalindua</taxon>
    </lineage>
</organism>
<keyword evidence="11" id="KW-0346">Stress response</keyword>
<dbReference type="Pfam" id="PF10431">
    <property type="entry name" value="ClpB_D2-small"/>
    <property type="match status" value="1"/>
</dbReference>
<dbReference type="InterPro" id="IPR019489">
    <property type="entry name" value="Clp_ATPase_C"/>
</dbReference>
<evidence type="ECO:0000256" key="3">
    <source>
        <dbReference type="ARBA" id="ARBA00022737"/>
    </source>
</evidence>
<dbReference type="GO" id="GO:0034605">
    <property type="term" value="P:cellular response to heat"/>
    <property type="evidence" value="ECO:0007669"/>
    <property type="project" value="TreeGrafter"/>
</dbReference>
<dbReference type="PANTHER" id="PTHR11638:SF18">
    <property type="entry name" value="HEAT SHOCK PROTEIN 104"/>
    <property type="match status" value="1"/>
</dbReference>
<dbReference type="InterPro" id="IPR017730">
    <property type="entry name" value="Chaperonin_ClpB"/>
</dbReference>
<keyword evidence="4 10" id="KW-0547">Nucleotide-binding</keyword>
<dbReference type="FunFam" id="1.10.8.60:FF:000017">
    <property type="entry name" value="ATP-dependent chaperone ClpB"/>
    <property type="match status" value="1"/>
</dbReference>
<dbReference type="PROSITE" id="PS00871">
    <property type="entry name" value="CLPAB_2"/>
    <property type="match status" value="1"/>
</dbReference>
<accession>A0A1E3XBF0</accession>
<dbReference type="Gene3D" id="1.10.8.60">
    <property type="match status" value="1"/>
</dbReference>
<dbReference type="NCBIfam" id="TIGR03346">
    <property type="entry name" value="chaperone_ClpB"/>
    <property type="match status" value="1"/>
</dbReference>
<evidence type="ECO:0000256" key="2">
    <source>
        <dbReference type="ARBA" id="ARBA00017574"/>
    </source>
</evidence>
<dbReference type="InterPro" id="IPR028299">
    <property type="entry name" value="ClpA/B_CS2"/>
</dbReference>
<reference evidence="13 14" key="1">
    <citation type="submission" date="2016-07" db="EMBL/GenBank/DDBJ databases">
        <title>Draft genome of Scalindua rubra, obtained from a brine-seawater interface in the Red Sea, sheds light on salt adaptation in anammox bacteria.</title>
        <authorList>
            <person name="Speth D.R."/>
            <person name="Lagkouvardos I."/>
            <person name="Wang Y."/>
            <person name="Qian P.-Y."/>
            <person name="Dutilh B.E."/>
            <person name="Jetten M.S."/>
        </authorList>
    </citation>
    <scope>NUCLEOTIDE SEQUENCE [LARGE SCALE GENOMIC DNA]</scope>
    <source>
        <strain evidence="13">BSI-1</strain>
    </source>
</reference>
<dbReference type="InterPro" id="IPR050130">
    <property type="entry name" value="ClpA_ClpB"/>
</dbReference>
<feature type="domain" description="Clp R" evidence="12">
    <location>
        <begin position="3"/>
        <end position="146"/>
    </location>
</feature>
<evidence type="ECO:0000256" key="11">
    <source>
        <dbReference type="RuleBase" id="RU362034"/>
    </source>
</evidence>
<dbReference type="FunFam" id="3.40.50.300:FF:000120">
    <property type="entry name" value="ATP-dependent chaperone ClpB"/>
    <property type="match status" value="1"/>
</dbReference>
<evidence type="ECO:0000259" key="12">
    <source>
        <dbReference type="PROSITE" id="PS51903"/>
    </source>
</evidence>
<dbReference type="Pfam" id="PF17871">
    <property type="entry name" value="AAA_lid_9"/>
    <property type="match status" value="1"/>
</dbReference>
<evidence type="ECO:0000256" key="10">
    <source>
        <dbReference type="RuleBase" id="RU004432"/>
    </source>
</evidence>
<dbReference type="GO" id="GO:0005737">
    <property type="term" value="C:cytoplasm"/>
    <property type="evidence" value="ECO:0007669"/>
    <property type="project" value="UniProtKB-SubCell"/>
</dbReference>
<dbReference type="GO" id="GO:0005524">
    <property type="term" value="F:ATP binding"/>
    <property type="evidence" value="ECO:0007669"/>
    <property type="project" value="UniProtKB-UniRule"/>
</dbReference>
<dbReference type="EMBL" id="MAYW01000043">
    <property type="protein sequence ID" value="ODS32930.1"/>
    <property type="molecule type" value="Genomic_DNA"/>
</dbReference>
<evidence type="ECO:0000256" key="4">
    <source>
        <dbReference type="ARBA" id="ARBA00022741"/>
    </source>
</evidence>
<dbReference type="PROSITE" id="PS51903">
    <property type="entry name" value="CLP_R"/>
    <property type="match status" value="1"/>
</dbReference>
<evidence type="ECO:0000256" key="5">
    <source>
        <dbReference type="ARBA" id="ARBA00022840"/>
    </source>
</evidence>
<comment type="subunit">
    <text evidence="8">Homohexamer. The oligomerization is ATP-dependent.</text>
</comment>
<dbReference type="AlphaFoldDB" id="A0A1E3XBF0"/>
<gene>
    <name evidence="11" type="primary">clpB</name>
    <name evidence="13" type="ORF">SCARUB_01931</name>
</gene>
<dbReference type="PROSITE" id="PS00870">
    <property type="entry name" value="CLPAB_1"/>
    <property type="match status" value="1"/>
</dbReference>
<keyword evidence="7 10" id="KW-0143">Chaperone</keyword>
<dbReference type="GO" id="GO:0042026">
    <property type="term" value="P:protein refolding"/>
    <property type="evidence" value="ECO:0007669"/>
    <property type="project" value="UniProtKB-UniRule"/>
</dbReference>
<evidence type="ECO:0000256" key="6">
    <source>
        <dbReference type="ARBA" id="ARBA00023054"/>
    </source>
</evidence>
<keyword evidence="3 9" id="KW-0677">Repeat</keyword>
<comment type="subcellular location">
    <subcellularLocation>
        <location evidence="11">Cytoplasm</location>
    </subcellularLocation>
</comment>
<dbReference type="Gene3D" id="3.40.50.300">
    <property type="entry name" value="P-loop containing nucleotide triphosphate hydrolases"/>
    <property type="match status" value="3"/>
</dbReference>
<keyword evidence="6 11" id="KW-0175">Coiled coil</keyword>
<dbReference type="FunFam" id="3.40.50.300:FF:000010">
    <property type="entry name" value="Chaperone clpB 1, putative"/>
    <property type="match status" value="1"/>
</dbReference>
<dbReference type="CDD" id="cd19499">
    <property type="entry name" value="RecA-like_ClpB_Hsp104-like"/>
    <property type="match status" value="1"/>
</dbReference>
<feature type="coiled-coil region" evidence="11">
    <location>
        <begin position="405"/>
        <end position="492"/>
    </location>
</feature>
<dbReference type="Pfam" id="PF00004">
    <property type="entry name" value="AAA"/>
    <property type="match status" value="1"/>
</dbReference>
<comment type="function">
    <text evidence="11">Part of a stress-induced multi-chaperone system, it is involved in the recovery of the cell from heat-induced damage, in cooperation with DnaK, DnaJ and GrpE.</text>
</comment>
<sequence length="866" mass="97685">MRLDKYTIKSQEAIQEAQQLAALKGHQQIDPLHLLACLLKQQQGVVIPIINKLGANKEEILAKTQDTIESLPQVSGAQGQYISNELNDIFNKALVEANRLKDEYVSAEHLLIALADKKQSTAGKILFESGINKDEIFAALKDIRGSQRITDQNPEEKYQALERYSKDLVELATKGKLDPVVGRDDEIRRVIQVLSRRTKNNPVLIGEPGVGKTAIAEGLALRIVNGDIPEGLKNKRLRALDMGALIAGAKYRGEFEDRLKAVLKDIDASEGQTILFIDELHTVVGAGAAEGAVDASNLLKPALARGELRCIGATTLDEYRKHIEKDAALERRFQPVYVGEPSVEDTIAILRGLKERYDLHHGVRIKDSALVAAATLSHRYISDRFLPDKAIDLIDEAASRLRMEIDSMPTELDEVERKITQLEIEKEALKKEKDAESKKRMEKLERHLSELREDCSALKVQWENEKKVIKEIQDLNAKIDQARLEEQTAQRNGDLEKVAEIRYSLLRNHENGLKEKHKKLLNIQKDRCLLKEEVDTDDIAEVVSKWTGIPVSRMMEGEKEKLIRMGERLKERVVGQNEAIEAVSNSVRRARAGLQDPNRPIGTFLFLGPTGVGKTELCKALASFLFDDENAMVRIDMSEFMEQHSVARLIGAPPGYVGYEEGGRLTEAIRRRPYSVILFDEIEKAHRDVFNLLLQVFDDGRLTDGHGRTVDFRNTIIAMTSNIGSQFIQDFIGHGKKEELDERIRKTLKDVFRPEFLNRIDETIIFNSLTKEQIGEIVEIQLAELKRRLFQHNLKLSVTETAKKRLVEEGYDITYGARPLKRTIQKLIENPLSLEILQGKFQEGNGIIVDVEGGSITFHTEIPTTV</sequence>
<dbReference type="InterPro" id="IPR001270">
    <property type="entry name" value="ClpA/B"/>
</dbReference>
<dbReference type="InterPro" id="IPR003593">
    <property type="entry name" value="AAA+_ATPase"/>
</dbReference>
<dbReference type="SMART" id="SM00382">
    <property type="entry name" value="AAA"/>
    <property type="match status" value="2"/>
</dbReference>
<dbReference type="Pfam" id="PF02861">
    <property type="entry name" value="Clp_N"/>
    <property type="match status" value="1"/>
</dbReference>
<protein>
    <recommendedName>
        <fullName evidence="2 11">Chaperone protein ClpB</fullName>
    </recommendedName>
</protein>
<evidence type="ECO:0000256" key="9">
    <source>
        <dbReference type="PROSITE-ProRule" id="PRU01251"/>
    </source>
</evidence>
<dbReference type="PRINTS" id="PR00300">
    <property type="entry name" value="CLPPROTEASEA"/>
</dbReference>
<dbReference type="CDD" id="cd00009">
    <property type="entry name" value="AAA"/>
    <property type="match status" value="1"/>
</dbReference>
<keyword evidence="11" id="KW-0963">Cytoplasm</keyword>
<dbReference type="Pfam" id="PF07724">
    <property type="entry name" value="AAA_2"/>
    <property type="match status" value="1"/>
</dbReference>